<feature type="region of interest" description="Disordered" evidence="13">
    <location>
        <begin position="373"/>
        <end position="393"/>
    </location>
</feature>
<dbReference type="InterPro" id="IPR003601">
    <property type="entry name" value="Topo_IA_2"/>
</dbReference>
<feature type="compositionally biased region" description="Pro residues" evidence="13">
    <location>
        <begin position="790"/>
        <end position="799"/>
    </location>
</feature>
<evidence type="ECO:0000256" key="8">
    <source>
        <dbReference type="ARBA" id="ARBA00023029"/>
    </source>
</evidence>
<sequence>MKILCVAEKPSIAKSISEILAGGQRTARRSRAQYIQNYDFSYQLAGPLGRCHADFTMTSVLGHLTSSDFEDRVRKWHSCDPFQLFDARIETYIDDKLKPVAQNLKEEARRADILMIWTDCDREGEHIGQEIVNVCREVNARLRVKRARFSAIIPAQIHRACQNPFELDVRQAEAVDARISLDLRLGAAFTRLQTMTLQQRVPDLDGKVISYGPCQYPTLGFVCDQHFRVQNFVPETFWYISVGLERDDNNVQFKWSRGHLFDFEMAVVLYEICVESPMARVTNVKTKPTQKWKPLPLTTVELQKSGSRLLRLAPKKILDIAEKLYQQGFLSYPRTETDQFDKDFDFMSLIRKQVADPAWGGFAQRLVDGDFARPRNGQKNDKAHPPIHPTAHAGNLQADEKRVYEFVTRRFLACCSTNGEGQSTNVDIEIAGEKFTTSGLVILARNYLEVYPYDKWADSYLPNFQQGEQFMPSYCELKDGQTASPAYLTEADLVGLMDKNGIGTDATIAEHIAKIIEREYVEARQDRGAKYLVPSDLGIGLVVGYNQIGFDRSLTKPHLRRETEHRMQMICDGVATKNEVLQDSIMQYQEVYIKAKREFETVVQSVGRYMQEQPARAIRAGRPAGGGAPRGNRNNNDDNDDDDDDDDFGRDNGQGGGARGRGRGRGRGKAGTTTKARKPAAPRGRGTTTKGKGSTRKDPDDDDDNQGPAPKRPRTSGANTDNTGGTAPDCQCGAPAKQLVVRREGANKGRPFWTCSKGQDEGCGFFEWADGCENVATAPRRTTSAAQNRPAPPLRPPSRPDNEGPQCSCGMPAVQRTVQKAGPNQGKTFHTCSKPQGEQCGFFEWDDPDGQAGDRGRGGRADDGGGQSGDCFKCGQSGHWASACPNEDGGNNRGRSSRGRGAGASRARGGKRSRGR</sequence>
<dbReference type="InterPro" id="IPR003602">
    <property type="entry name" value="Topo_IA_DNA-bd_dom"/>
</dbReference>
<feature type="domain" description="Toprim" evidence="15">
    <location>
        <begin position="2"/>
        <end position="150"/>
    </location>
</feature>
<dbReference type="FunFam" id="1.10.290.10:FF:000001">
    <property type="entry name" value="DNA topoisomerase"/>
    <property type="match status" value="1"/>
</dbReference>
<dbReference type="AlphaFoldDB" id="A0A8K0JLW5"/>
<feature type="compositionally biased region" description="Polar residues" evidence="13">
    <location>
        <begin position="716"/>
        <end position="725"/>
    </location>
</feature>
<dbReference type="Gene3D" id="1.10.460.10">
    <property type="entry name" value="Topoisomerase I, domain 2"/>
    <property type="match status" value="1"/>
</dbReference>
<evidence type="ECO:0000256" key="12">
    <source>
        <dbReference type="RuleBase" id="RU362092"/>
    </source>
</evidence>
<dbReference type="EMBL" id="JABELV010000053">
    <property type="protein sequence ID" value="KAG7553551.1"/>
    <property type="molecule type" value="Genomic_DNA"/>
</dbReference>
<evidence type="ECO:0000256" key="5">
    <source>
        <dbReference type="ARBA" id="ARBA00022723"/>
    </source>
</evidence>
<dbReference type="GO" id="GO:0006310">
    <property type="term" value="P:DNA recombination"/>
    <property type="evidence" value="ECO:0007669"/>
    <property type="project" value="TreeGrafter"/>
</dbReference>
<evidence type="ECO:0000256" key="13">
    <source>
        <dbReference type="SAM" id="MobiDB-lite"/>
    </source>
</evidence>
<dbReference type="SMART" id="SM00436">
    <property type="entry name" value="TOP1Bc"/>
    <property type="match status" value="1"/>
</dbReference>
<evidence type="ECO:0000256" key="1">
    <source>
        <dbReference type="ARBA" id="ARBA00000213"/>
    </source>
</evidence>
<dbReference type="GO" id="GO:0006281">
    <property type="term" value="P:DNA repair"/>
    <property type="evidence" value="ECO:0007669"/>
    <property type="project" value="TreeGrafter"/>
</dbReference>
<keyword evidence="19" id="KW-1185">Reference proteome</keyword>
<organism evidence="18 19">
    <name type="scientific">Filobasidium floriforme</name>
    <dbReference type="NCBI Taxonomy" id="5210"/>
    <lineage>
        <taxon>Eukaryota</taxon>
        <taxon>Fungi</taxon>
        <taxon>Dikarya</taxon>
        <taxon>Basidiomycota</taxon>
        <taxon>Agaricomycotina</taxon>
        <taxon>Tremellomycetes</taxon>
        <taxon>Filobasidiales</taxon>
        <taxon>Filobasidiaceae</taxon>
        <taxon>Filobasidium</taxon>
    </lineage>
</organism>
<evidence type="ECO:0000313" key="19">
    <source>
        <dbReference type="Proteomes" id="UP000812966"/>
    </source>
</evidence>
<feature type="domain" description="GRF-type" evidence="16">
    <location>
        <begin position="730"/>
        <end position="772"/>
    </location>
</feature>
<feature type="region of interest" description="Disordered" evidence="13">
    <location>
        <begin position="840"/>
        <end position="916"/>
    </location>
</feature>
<gene>
    <name evidence="18" type="ORF">FFLO_03058</name>
</gene>
<dbReference type="Pfam" id="PF01751">
    <property type="entry name" value="Toprim"/>
    <property type="match status" value="1"/>
</dbReference>
<dbReference type="CDD" id="cd03362">
    <property type="entry name" value="TOPRIM_TopoIA_TopoIII"/>
    <property type="match status" value="1"/>
</dbReference>
<dbReference type="InterPro" id="IPR023406">
    <property type="entry name" value="Topo_IA_AS"/>
</dbReference>
<dbReference type="PROSITE" id="PS50158">
    <property type="entry name" value="ZF_CCHC"/>
    <property type="match status" value="1"/>
</dbReference>
<dbReference type="PROSITE" id="PS00396">
    <property type="entry name" value="TOPO_IA_1"/>
    <property type="match status" value="1"/>
</dbReference>
<dbReference type="SMART" id="SM00343">
    <property type="entry name" value="ZnF_C2HC"/>
    <property type="match status" value="1"/>
</dbReference>
<proteinExistence type="inferred from homology"/>
<dbReference type="FunFam" id="3.40.50.140:FF:000005">
    <property type="entry name" value="DNA topoisomerase"/>
    <property type="match status" value="1"/>
</dbReference>
<accession>A0A8K0JLW5</accession>
<dbReference type="SMART" id="SM00493">
    <property type="entry name" value="TOPRIM"/>
    <property type="match status" value="1"/>
</dbReference>
<comment type="caution">
    <text evidence="18">The sequence shown here is derived from an EMBL/GenBank/DDBJ whole genome shotgun (WGS) entry which is preliminary data.</text>
</comment>
<dbReference type="GO" id="GO:0003917">
    <property type="term" value="F:DNA topoisomerase type I (single strand cut, ATP-independent) activity"/>
    <property type="evidence" value="ECO:0007669"/>
    <property type="project" value="UniProtKB-EC"/>
</dbReference>
<keyword evidence="6 11" id="KW-0863">Zinc-finger</keyword>
<feature type="compositionally biased region" description="Basic and acidic residues" evidence="13">
    <location>
        <begin position="373"/>
        <end position="384"/>
    </location>
</feature>
<evidence type="ECO:0000256" key="2">
    <source>
        <dbReference type="ARBA" id="ARBA00009446"/>
    </source>
</evidence>
<dbReference type="GO" id="GO:0006397">
    <property type="term" value="P:mRNA processing"/>
    <property type="evidence" value="ECO:0007669"/>
    <property type="project" value="UniProtKB-KW"/>
</dbReference>
<dbReference type="InterPro" id="IPR013824">
    <property type="entry name" value="Topo_IA_cen_sub1"/>
</dbReference>
<dbReference type="Pfam" id="PF00098">
    <property type="entry name" value="zf-CCHC"/>
    <property type="match status" value="1"/>
</dbReference>
<dbReference type="InterPro" id="IPR036875">
    <property type="entry name" value="Znf_CCHC_sf"/>
</dbReference>
<evidence type="ECO:0000259" key="17">
    <source>
        <dbReference type="PROSITE" id="PS52039"/>
    </source>
</evidence>
<dbReference type="SUPFAM" id="SSF57756">
    <property type="entry name" value="Retrovirus zinc finger-like domains"/>
    <property type="match status" value="1"/>
</dbReference>
<dbReference type="InterPro" id="IPR001878">
    <property type="entry name" value="Znf_CCHC"/>
</dbReference>
<evidence type="ECO:0000256" key="9">
    <source>
        <dbReference type="ARBA" id="ARBA00023125"/>
    </source>
</evidence>
<dbReference type="PROSITE" id="PS51999">
    <property type="entry name" value="ZF_GRF"/>
    <property type="match status" value="2"/>
</dbReference>
<dbReference type="InterPro" id="IPR034144">
    <property type="entry name" value="TOPRIM_TopoIII"/>
</dbReference>
<evidence type="ECO:0000256" key="3">
    <source>
        <dbReference type="ARBA" id="ARBA00012891"/>
    </source>
</evidence>
<name>A0A8K0JLW5_9TREE</name>
<dbReference type="Pfam" id="PF01131">
    <property type="entry name" value="Topoisom_bac"/>
    <property type="match status" value="1"/>
</dbReference>
<feature type="region of interest" description="Disordered" evidence="13">
    <location>
        <begin position="618"/>
        <end position="733"/>
    </location>
</feature>
<dbReference type="GO" id="GO:0006265">
    <property type="term" value="P:DNA topological change"/>
    <property type="evidence" value="ECO:0007669"/>
    <property type="project" value="InterPro"/>
</dbReference>
<dbReference type="SMART" id="SM00437">
    <property type="entry name" value="TOP1Ac"/>
    <property type="match status" value="1"/>
</dbReference>
<dbReference type="GO" id="GO:0005634">
    <property type="term" value="C:nucleus"/>
    <property type="evidence" value="ECO:0007669"/>
    <property type="project" value="TreeGrafter"/>
</dbReference>
<dbReference type="GO" id="GO:0008270">
    <property type="term" value="F:zinc ion binding"/>
    <property type="evidence" value="ECO:0007669"/>
    <property type="project" value="UniProtKB-KW"/>
</dbReference>
<feature type="region of interest" description="Disordered" evidence="13">
    <location>
        <begin position="779"/>
        <end position="810"/>
    </location>
</feature>
<dbReference type="InterPro" id="IPR006171">
    <property type="entry name" value="TOPRIM_dom"/>
</dbReference>
<dbReference type="SUPFAM" id="SSF56712">
    <property type="entry name" value="Prokaryotic type I DNA topoisomerase"/>
    <property type="match status" value="1"/>
</dbReference>
<dbReference type="Proteomes" id="UP000812966">
    <property type="component" value="Unassembled WGS sequence"/>
</dbReference>
<dbReference type="InterPro" id="IPR013825">
    <property type="entry name" value="Topo_IA_cen_sub2"/>
</dbReference>
<evidence type="ECO:0000259" key="14">
    <source>
        <dbReference type="PROSITE" id="PS50158"/>
    </source>
</evidence>
<keyword evidence="8 12" id="KW-0799">Topoisomerase</keyword>
<keyword evidence="7" id="KW-0862">Zinc</keyword>
<dbReference type="InterPro" id="IPR013826">
    <property type="entry name" value="Topo_IA_cen_sub3"/>
</dbReference>
<evidence type="ECO:0000256" key="7">
    <source>
        <dbReference type="ARBA" id="ARBA00022833"/>
    </source>
</evidence>
<dbReference type="InterPro" id="IPR010666">
    <property type="entry name" value="Znf_GRF"/>
</dbReference>
<keyword evidence="5" id="KW-0479">Metal-binding</keyword>
<protein>
    <recommendedName>
        <fullName evidence="3 12">DNA topoisomerase</fullName>
        <ecNumber evidence="3 12">5.6.2.1</ecNumber>
    </recommendedName>
</protein>
<evidence type="ECO:0000256" key="6">
    <source>
        <dbReference type="ARBA" id="ARBA00022771"/>
    </source>
</evidence>
<feature type="domain" description="Topo IA-type catalytic" evidence="17">
    <location>
        <begin position="168"/>
        <end position="592"/>
    </location>
</feature>
<comment type="function">
    <text evidence="12">Introduces a single-strand break via transesterification at a target site in duplex DNA. Releases the supercoiling and torsional tension of DNA introduced during the DNA replication and transcription by transiently cleaving and rejoining one strand of the DNA duplex. The scissile phosphodiester is attacked by the catalytic tyrosine of the enzyme, resulting in the formation of a DNA-(5'-phosphotyrosyl)-enzyme intermediate and the expulsion of a 3'-OH DNA strand.</text>
</comment>
<dbReference type="Gene3D" id="3.40.50.140">
    <property type="match status" value="1"/>
</dbReference>
<feature type="compositionally biased region" description="Low complexity" evidence="13">
    <location>
        <begin position="681"/>
        <end position="692"/>
    </location>
</feature>
<dbReference type="PROSITE" id="PS52039">
    <property type="entry name" value="TOPO_IA_2"/>
    <property type="match status" value="1"/>
</dbReference>
<comment type="catalytic activity">
    <reaction evidence="1 12">
        <text>ATP-independent breakage of single-stranded DNA, followed by passage and rejoining.</text>
        <dbReference type="EC" id="5.6.2.1"/>
    </reaction>
</comment>
<feature type="domain" description="CCHC-type" evidence="14">
    <location>
        <begin position="871"/>
        <end position="886"/>
    </location>
</feature>
<dbReference type="InterPro" id="IPR023405">
    <property type="entry name" value="Topo_IA_core_domain"/>
</dbReference>
<dbReference type="Gene3D" id="2.70.20.10">
    <property type="entry name" value="Topoisomerase I, domain 3"/>
    <property type="match status" value="1"/>
</dbReference>
<dbReference type="Pfam" id="PF06839">
    <property type="entry name" value="Zn_ribbon_GRF"/>
    <property type="match status" value="2"/>
</dbReference>
<dbReference type="InterPro" id="IPR000380">
    <property type="entry name" value="Topo_IA"/>
</dbReference>
<dbReference type="Gene3D" id="1.10.290.10">
    <property type="entry name" value="Topoisomerase I, domain 4"/>
    <property type="match status" value="1"/>
</dbReference>
<evidence type="ECO:0000259" key="16">
    <source>
        <dbReference type="PROSITE" id="PS51999"/>
    </source>
</evidence>
<keyword evidence="10 12" id="KW-0413">Isomerase</keyword>
<dbReference type="PRINTS" id="PR00417">
    <property type="entry name" value="PRTPISMRASEI"/>
</dbReference>
<dbReference type="Gene3D" id="4.10.60.10">
    <property type="entry name" value="Zinc finger, CCHC-type"/>
    <property type="match status" value="1"/>
</dbReference>
<dbReference type="PANTHER" id="PTHR11390">
    <property type="entry name" value="PROKARYOTIC DNA TOPOISOMERASE"/>
    <property type="match status" value="1"/>
</dbReference>
<dbReference type="InterPro" id="IPR013497">
    <property type="entry name" value="Topo_IA_cen"/>
</dbReference>
<comment type="similarity">
    <text evidence="2 12">Belongs to the type IA topoisomerase family.</text>
</comment>
<dbReference type="GO" id="GO:0031422">
    <property type="term" value="C:RecQ family helicase-topoisomerase III complex"/>
    <property type="evidence" value="ECO:0007669"/>
    <property type="project" value="TreeGrafter"/>
</dbReference>
<reference evidence="18" key="1">
    <citation type="submission" date="2020-04" db="EMBL/GenBank/DDBJ databases">
        <title>Analysis of mating type loci in Filobasidium floriforme.</title>
        <authorList>
            <person name="Nowrousian M."/>
        </authorList>
    </citation>
    <scope>NUCLEOTIDE SEQUENCE</scope>
    <source>
        <strain evidence="18">CBS 6242</strain>
    </source>
</reference>
<keyword evidence="4" id="KW-0507">mRNA processing</keyword>
<evidence type="ECO:0000313" key="18">
    <source>
        <dbReference type="EMBL" id="KAG7553551.1"/>
    </source>
</evidence>
<dbReference type="CDD" id="cd00186">
    <property type="entry name" value="TOP1Ac"/>
    <property type="match status" value="1"/>
</dbReference>
<feature type="compositionally biased region" description="Acidic residues" evidence="13">
    <location>
        <begin position="637"/>
        <end position="648"/>
    </location>
</feature>
<evidence type="ECO:0000256" key="4">
    <source>
        <dbReference type="ARBA" id="ARBA00022664"/>
    </source>
</evidence>
<feature type="domain" description="GRF-type" evidence="16">
    <location>
        <begin position="807"/>
        <end position="849"/>
    </location>
</feature>
<dbReference type="PROSITE" id="PS50880">
    <property type="entry name" value="TOPRIM"/>
    <property type="match status" value="1"/>
</dbReference>
<evidence type="ECO:0000256" key="11">
    <source>
        <dbReference type="PROSITE-ProRule" id="PRU00047"/>
    </source>
</evidence>
<keyword evidence="9 12" id="KW-0238">DNA-binding</keyword>
<evidence type="ECO:0000259" key="15">
    <source>
        <dbReference type="PROSITE" id="PS50880"/>
    </source>
</evidence>
<dbReference type="GO" id="GO:0003677">
    <property type="term" value="F:DNA binding"/>
    <property type="evidence" value="ECO:0007669"/>
    <property type="project" value="UniProtKB-KW"/>
</dbReference>
<dbReference type="EC" id="5.6.2.1" evidence="3 12"/>
<evidence type="ECO:0000256" key="10">
    <source>
        <dbReference type="ARBA" id="ARBA00023235"/>
    </source>
</evidence>
<dbReference type="PANTHER" id="PTHR11390:SF21">
    <property type="entry name" value="DNA TOPOISOMERASE 3-ALPHA"/>
    <property type="match status" value="1"/>
</dbReference>
<feature type="compositionally biased region" description="Basic and acidic residues" evidence="13">
    <location>
        <begin position="852"/>
        <end position="863"/>
    </location>
</feature>